<organism evidence="3 4">
    <name type="scientific">Streptomyces spirodelae</name>
    <dbReference type="NCBI Taxonomy" id="2812904"/>
    <lineage>
        <taxon>Bacteria</taxon>
        <taxon>Bacillati</taxon>
        <taxon>Actinomycetota</taxon>
        <taxon>Actinomycetes</taxon>
        <taxon>Kitasatosporales</taxon>
        <taxon>Streptomycetaceae</taxon>
        <taxon>Streptomyces</taxon>
    </lineage>
</organism>
<proteinExistence type="predicted"/>
<name>A0ABS3X1K7_9ACTN</name>
<evidence type="ECO:0000256" key="1">
    <source>
        <dbReference type="SAM" id="Coils"/>
    </source>
</evidence>
<keyword evidence="2" id="KW-0812">Transmembrane</keyword>
<evidence type="ECO:0000313" key="4">
    <source>
        <dbReference type="Proteomes" id="UP001518976"/>
    </source>
</evidence>
<feature type="coiled-coil region" evidence="1">
    <location>
        <begin position="52"/>
        <end position="79"/>
    </location>
</feature>
<sequence>MTAEDGSSSPSSLPEEEPVLAAGLEVAMKWGAALGGPDKLDVALKALEPQMKREHQLKLRQLEFQREVAERAARLEQERRSHTRHLAGLAVGALLAVAMLGAGVYVAKDAWWLSALLCGPSLLALAKIFVLRRSDPEDMRFVSKTARNATNAASQAQPPVV</sequence>
<keyword evidence="4" id="KW-1185">Reference proteome</keyword>
<feature type="transmembrane region" description="Helical" evidence="2">
    <location>
        <begin position="111"/>
        <end position="130"/>
    </location>
</feature>
<evidence type="ECO:0008006" key="5">
    <source>
        <dbReference type="Google" id="ProtNLM"/>
    </source>
</evidence>
<evidence type="ECO:0000313" key="3">
    <source>
        <dbReference type="EMBL" id="MBO8189252.1"/>
    </source>
</evidence>
<accession>A0ABS3X1K7</accession>
<dbReference type="EMBL" id="JAFFZN010000032">
    <property type="protein sequence ID" value="MBO8189252.1"/>
    <property type="molecule type" value="Genomic_DNA"/>
</dbReference>
<gene>
    <name evidence="3" type="ORF">JW592_27930</name>
</gene>
<protein>
    <recommendedName>
        <fullName evidence="5">DUF2335 domain-containing protein</fullName>
    </recommendedName>
</protein>
<dbReference type="Proteomes" id="UP001518976">
    <property type="component" value="Unassembled WGS sequence"/>
</dbReference>
<keyword evidence="2" id="KW-1133">Transmembrane helix</keyword>
<keyword evidence="1" id="KW-0175">Coiled coil</keyword>
<keyword evidence="2" id="KW-0472">Membrane</keyword>
<reference evidence="3 4" key="1">
    <citation type="submission" date="2021-02" db="EMBL/GenBank/DDBJ databases">
        <title>Streptomyces spirodelae sp. nov., isolated from duckweed.</title>
        <authorList>
            <person name="Saimee Y."/>
            <person name="Duangmal K."/>
        </authorList>
    </citation>
    <scope>NUCLEOTIDE SEQUENCE [LARGE SCALE GENOMIC DNA]</scope>
    <source>
        <strain evidence="3 4">DW4-2</strain>
    </source>
</reference>
<evidence type="ECO:0000256" key="2">
    <source>
        <dbReference type="SAM" id="Phobius"/>
    </source>
</evidence>
<comment type="caution">
    <text evidence="3">The sequence shown here is derived from an EMBL/GenBank/DDBJ whole genome shotgun (WGS) entry which is preliminary data.</text>
</comment>
<feature type="transmembrane region" description="Helical" evidence="2">
    <location>
        <begin position="86"/>
        <end position="105"/>
    </location>
</feature>